<dbReference type="InterPro" id="IPR028643">
    <property type="entry name" value="ING1_PHD_Znf"/>
</dbReference>
<evidence type="ECO:0000256" key="10">
    <source>
        <dbReference type="RuleBase" id="RU361213"/>
    </source>
</evidence>
<proteinExistence type="inferred from homology"/>
<dbReference type="GO" id="GO:0006325">
    <property type="term" value="P:chromatin organization"/>
    <property type="evidence" value="ECO:0007669"/>
    <property type="project" value="UniProtKB-KW"/>
</dbReference>
<feature type="site" description="Histone H3K4me3 binding" evidence="7">
    <location>
        <position position="229"/>
    </location>
</feature>
<dbReference type="CDD" id="cd15584">
    <property type="entry name" value="PHD_ING1_2"/>
    <property type="match status" value="1"/>
</dbReference>
<keyword evidence="5 8" id="KW-0862">Zinc</keyword>
<comment type="caution">
    <text evidence="13">The sequence shown here is derived from an EMBL/GenBank/DDBJ whole genome shotgun (WGS) entry which is preliminary data.</text>
</comment>
<dbReference type="InterPro" id="IPR001965">
    <property type="entry name" value="Znf_PHD"/>
</dbReference>
<dbReference type="InterPro" id="IPR024610">
    <property type="entry name" value="ING_N_histone-binding"/>
</dbReference>
<evidence type="ECO:0000256" key="11">
    <source>
        <dbReference type="SAM" id="MobiDB-lite"/>
    </source>
</evidence>
<dbReference type="GO" id="GO:0045893">
    <property type="term" value="P:positive regulation of DNA-templated transcription"/>
    <property type="evidence" value="ECO:0007669"/>
    <property type="project" value="TreeGrafter"/>
</dbReference>
<dbReference type="SUPFAM" id="SSF57903">
    <property type="entry name" value="FYVE/PHD zinc finger"/>
    <property type="match status" value="1"/>
</dbReference>
<comment type="function">
    <text evidence="10">Component of an histone acetyltransferase complex.</text>
</comment>
<evidence type="ECO:0000259" key="12">
    <source>
        <dbReference type="PROSITE" id="PS50016"/>
    </source>
</evidence>
<keyword evidence="6 10" id="KW-0539">Nucleus</keyword>
<dbReference type="GO" id="GO:0008270">
    <property type="term" value="F:zinc ion binding"/>
    <property type="evidence" value="ECO:0007669"/>
    <property type="project" value="UniProtKB-KW"/>
</dbReference>
<comment type="similarity">
    <text evidence="2 10">Belongs to the ING family.</text>
</comment>
<feature type="binding site" evidence="8">
    <location>
        <position position="243"/>
    </location>
    <ligand>
        <name>Zn(2+)</name>
        <dbReference type="ChEBI" id="CHEBI:29105"/>
        <label>2</label>
    </ligand>
</feature>
<keyword evidence="10" id="KW-0156">Chromatin regulator</keyword>
<dbReference type="InterPro" id="IPR013083">
    <property type="entry name" value="Znf_RING/FYVE/PHD"/>
</dbReference>
<reference evidence="13" key="1">
    <citation type="submission" date="2023-07" db="EMBL/GenBank/DDBJ databases">
        <title>Chromosome-level genome assembly of Artemia franciscana.</title>
        <authorList>
            <person name="Jo E."/>
        </authorList>
    </citation>
    <scope>NUCLEOTIDE SEQUENCE</scope>
    <source>
        <tissue evidence="13">Whole body</tissue>
    </source>
</reference>
<feature type="binding site" evidence="8">
    <location>
        <position position="232"/>
    </location>
    <ligand>
        <name>Zn(2+)</name>
        <dbReference type="ChEBI" id="CHEBI:29105"/>
        <label>1</label>
    </ligand>
</feature>
<feature type="binding site" evidence="8">
    <location>
        <position position="273"/>
    </location>
    <ligand>
        <name>Zn(2+)</name>
        <dbReference type="ChEBI" id="CHEBI:29105"/>
        <label>2</label>
    </ligand>
</feature>
<keyword evidence="14" id="KW-1185">Reference proteome</keyword>
<dbReference type="EMBL" id="JAVRJZ010000007">
    <property type="protein sequence ID" value="KAK2720845.1"/>
    <property type="molecule type" value="Genomic_DNA"/>
</dbReference>
<sequence length="302" mass="34794">MMNQIAIEALYSATYLEDYLDAMDNMPADLQRHVSRLKEIDGEYQSLLQESENLKDFLIQGPSDQISDEVYRDFGLSRENCTPDQWKKKIIGKLQSVLIASLEIGDEKLVLVQTVQDIVENKARQLETDSKNLFFGRDEELQKEERAAKRPRRSRIESVFTTLSSPCYESSSELTFSSTTIVTQSPIVDKTKKPHNIMSGKKTKKRKGRVNDRMNSPIDLPVDPDEPTYCLCEQVSFGEMIGCDNDLCPIEWFHFACVQLVTKPKGRWYCPKCRGDKPTVMKPKAQFLKELEKYNKEREEKA</sequence>
<dbReference type="EMBL" id="JAVRJZ010000007">
    <property type="protein sequence ID" value="KAK2720846.1"/>
    <property type="molecule type" value="Genomic_DNA"/>
</dbReference>
<feature type="binding site" evidence="8">
    <location>
        <position position="248"/>
    </location>
    <ligand>
        <name>Zn(2+)</name>
        <dbReference type="ChEBI" id="CHEBI:29105"/>
        <label>2</label>
    </ligand>
</feature>
<comment type="subunit">
    <text evidence="10">Component of an histone acetyltransferase complex. Interacts with H3K4me3 and to a lesser extent with H3K4me2.</text>
</comment>
<feature type="binding site" evidence="8">
    <location>
        <position position="257"/>
    </location>
    <ligand>
        <name>Zn(2+)</name>
        <dbReference type="ChEBI" id="CHEBI:29105"/>
        <label>1</label>
    </ligand>
</feature>
<dbReference type="Gene3D" id="3.30.40.10">
    <property type="entry name" value="Zinc/RING finger domain, C3HC4 (zinc finger)"/>
    <property type="match status" value="1"/>
</dbReference>
<feature type="domain" description="PHD-type" evidence="12">
    <location>
        <begin position="227"/>
        <end position="276"/>
    </location>
</feature>
<dbReference type="Gene3D" id="6.10.140.1740">
    <property type="match status" value="1"/>
</dbReference>
<dbReference type="InterPro" id="IPR011011">
    <property type="entry name" value="Znf_FYVE_PHD"/>
</dbReference>
<gene>
    <name evidence="13" type="ORF">QYM36_004654</name>
</gene>
<feature type="site" description="Histone H3K4me3 binding" evidence="7">
    <location>
        <position position="240"/>
    </location>
</feature>
<keyword evidence="3 8" id="KW-0479">Metal-binding</keyword>
<dbReference type="Pfam" id="PF12998">
    <property type="entry name" value="ING"/>
    <property type="match status" value="1"/>
</dbReference>
<feature type="binding site" evidence="8">
    <location>
        <position position="254"/>
    </location>
    <ligand>
        <name>Zn(2+)</name>
        <dbReference type="ChEBI" id="CHEBI:29105"/>
        <label>1</label>
    </ligand>
</feature>
<keyword evidence="4 9" id="KW-0863">Zinc-finger</keyword>
<organism evidence="13 14">
    <name type="scientific">Artemia franciscana</name>
    <name type="common">Brine shrimp</name>
    <name type="synonym">Artemia sanfranciscana</name>
    <dbReference type="NCBI Taxonomy" id="6661"/>
    <lineage>
        <taxon>Eukaryota</taxon>
        <taxon>Metazoa</taxon>
        <taxon>Ecdysozoa</taxon>
        <taxon>Arthropoda</taxon>
        <taxon>Crustacea</taxon>
        <taxon>Branchiopoda</taxon>
        <taxon>Anostraca</taxon>
        <taxon>Artemiidae</taxon>
        <taxon>Artemia</taxon>
    </lineage>
</organism>
<evidence type="ECO:0000256" key="1">
    <source>
        <dbReference type="ARBA" id="ARBA00004123"/>
    </source>
</evidence>
<comment type="subcellular location">
    <subcellularLocation>
        <location evidence="1 10">Nucleus</location>
    </subcellularLocation>
</comment>
<evidence type="ECO:0000256" key="9">
    <source>
        <dbReference type="PROSITE-ProRule" id="PRU00146"/>
    </source>
</evidence>
<evidence type="ECO:0000313" key="14">
    <source>
        <dbReference type="Proteomes" id="UP001187531"/>
    </source>
</evidence>
<dbReference type="CDD" id="cd16857">
    <property type="entry name" value="ING_ING1_2"/>
    <property type="match status" value="1"/>
</dbReference>
<dbReference type="PROSITE" id="PS01359">
    <property type="entry name" value="ZF_PHD_1"/>
    <property type="match status" value="1"/>
</dbReference>
<evidence type="ECO:0000256" key="6">
    <source>
        <dbReference type="ARBA" id="ARBA00023242"/>
    </source>
</evidence>
<dbReference type="SMART" id="SM01408">
    <property type="entry name" value="ING"/>
    <property type="match status" value="1"/>
</dbReference>
<dbReference type="PANTHER" id="PTHR10333">
    <property type="entry name" value="INHIBITOR OF GROWTH PROTEIN"/>
    <property type="match status" value="1"/>
</dbReference>
<dbReference type="EMBL" id="JAVRJZ010000007">
    <property type="protein sequence ID" value="KAK2720844.1"/>
    <property type="molecule type" value="Genomic_DNA"/>
</dbReference>
<dbReference type="InterPro" id="IPR028651">
    <property type="entry name" value="ING_fam"/>
</dbReference>
<dbReference type="InterPro" id="IPR019786">
    <property type="entry name" value="Zinc_finger_PHD-type_CS"/>
</dbReference>
<evidence type="ECO:0000256" key="2">
    <source>
        <dbReference type="ARBA" id="ARBA00010210"/>
    </source>
</evidence>
<name>A0AA88I365_ARTSF</name>
<dbReference type="AlphaFoldDB" id="A0AA88I365"/>
<evidence type="ECO:0000313" key="13">
    <source>
        <dbReference type="EMBL" id="KAK2720845.1"/>
    </source>
</evidence>
<dbReference type="FunFam" id="3.30.40.10:FF:000021">
    <property type="entry name" value="Inhibitor of growth 2b"/>
    <property type="match status" value="1"/>
</dbReference>
<dbReference type="InterPro" id="IPR019787">
    <property type="entry name" value="Znf_PHD-finger"/>
</dbReference>
<evidence type="ECO:0000256" key="5">
    <source>
        <dbReference type="ARBA" id="ARBA00022833"/>
    </source>
</evidence>
<feature type="binding site" evidence="8">
    <location>
        <position position="230"/>
    </location>
    <ligand>
        <name>Zn(2+)</name>
        <dbReference type="ChEBI" id="CHEBI:29105"/>
        <label>1</label>
    </ligand>
</feature>
<dbReference type="Proteomes" id="UP001187531">
    <property type="component" value="Unassembled WGS sequence"/>
</dbReference>
<evidence type="ECO:0000256" key="8">
    <source>
        <dbReference type="PIRSR" id="PIRSR628651-51"/>
    </source>
</evidence>
<feature type="site" description="Histone H3K4me3 binding" evidence="7">
    <location>
        <position position="252"/>
    </location>
</feature>
<dbReference type="SMART" id="SM00249">
    <property type="entry name" value="PHD"/>
    <property type="match status" value="1"/>
</dbReference>
<dbReference type="PROSITE" id="PS50016">
    <property type="entry name" value="ZF_PHD_2"/>
    <property type="match status" value="1"/>
</dbReference>
<dbReference type="GO" id="GO:0005634">
    <property type="term" value="C:nucleus"/>
    <property type="evidence" value="ECO:0007669"/>
    <property type="project" value="UniProtKB-SubCell"/>
</dbReference>
<feature type="site" description="Histone H3K4me3 binding" evidence="7">
    <location>
        <position position="244"/>
    </location>
</feature>
<feature type="binding site" evidence="8">
    <location>
        <position position="270"/>
    </location>
    <ligand>
        <name>Zn(2+)</name>
        <dbReference type="ChEBI" id="CHEBI:29105"/>
        <label>2</label>
    </ligand>
</feature>
<comment type="domain">
    <text evidence="10">The PHD-type zinc finger mediates the binding to H3K4me3.</text>
</comment>
<feature type="region of interest" description="Disordered" evidence="11">
    <location>
        <begin position="192"/>
        <end position="219"/>
    </location>
</feature>
<evidence type="ECO:0000256" key="4">
    <source>
        <dbReference type="ARBA" id="ARBA00022771"/>
    </source>
</evidence>
<evidence type="ECO:0000256" key="3">
    <source>
        <dbReference type="ARBA" id="ARBA00022723"/>
    </source>
</evidence>
<dbReference type="PANTHER" id="PTHR10333:SF89">
    <property type="entry name" value="INHIBITOR OF GROWTH PROTEIN"/>
    <property type="match status" value="1"/>
</dbReference>
<evidence type="ECO:0000256" key="7">
    <source>
        <dbReference type="PIRSR" id="PIRSR628651-50"/>
    </source>
</evidence>
<accession>A0AA88I365</accession>
<protein>
    <recommendedName>
        <fullName evidence="10">Inhibitor of growth protein</fullName>
    </recommendedName>
</protein>